<dbReference type="GO" id="GO:0015927">
    <property type="term" value="F:trehalase activity"/>
    <property type="evidence" value="ECO:0007669"/>
    <property type="project" value="TreeGrafter"/>
</dbReference>
<evidence type="ECO:0000313" key="3">
    <source>
        <dbReference type="EMBL" id="RNL52962.1"/>
    </source>
</evidence>
<evidence type="ECO:0000313" key="4">
    <source>
        <dbReference type="Proteomes" id="UP000273807"/>
    </source>
</evidence>
<proteinExistence type="predicted"/>
<protein>
    <submittedName>
        <fullName evidence="3">Glycoside hydrolase family 15 protein</fullName>
    </submittedName>
</protein>
<feature type="domain" description="GH15-like" evidence="1">
    <location>
        <begin position="251"/>
        <end position="599"/>
    </location>
</feature>
<dbReference type="InterPro" id="IPR008928">
    <property type="entry name" value="6-hairpin_glycosidase_sf"/>
</dbReference>
<dbReference type="RefSeq" id="WP_123255923.1">
    <property type="nucleotide sequence ID" value="NZ_RBED01000111.1"/>
</dbReference>
<dbReference type="InterPro" id="IPR011613">
    <property type="entry name" value="GH15-like"/>
</dbReference>
<comment type="caution">
    <text evidence="3">The sequence shown here is derived from an EMBL/GenBank/DDBJ whole genome shotgun (WGS) entry which is preliminary data.</text>
</comment>
<sequence length="623" mass="66671">MTSEPIANYALLSDCRSAALVSTTGSVDWLCFPRFDSPSVFGRLLGEDAGFWSIRPAGAFTSTRRYVGPSMVLETTHTTAHGSVTVTDALVLGEGTRDHELGASVPGTLLRQVAGVEGDVELELAFVPRPEYGLIRPLMHNADGGLTARGGADVLALSTPVPMAIEVAADGGSARAAVTVRAGDVLGFALAHANNGAESPPFWSQQDIARRLEDTLEGWRSWSRMHQNYEGPWQELVESSGRFLQALTFYPTGAIVAAPTTSLPEVAGGTRNWDYRYTWIRDASMTLQALWVAACPDEAGKFFQFLAAAAASQQHGGAELQIMYGIGGERDLSERELDHLPGWCASAPVRVGNGAWNQRQLDVYGELLDAAATLPEYLADTGPGTLEFLADAADTAASAWYSTDQGIWEVRGEPRHYLHSKLMCWVAVDRAISLAEVLNAADRVPHWTEARAQLAESIQSNGWNPAANAYTQAYGSEDLDASALMLSIVGFLPADDPRMLATIDAIEERLTDSRGLVYRYLASDGLSGEEGTFLLCTFWLAHALALAGRTSRARAVFEHAAGFATDLGLLAEEVAPDSDELLGNFPQAFSHIGLVNAAWAIRNAEEAGQQAGQLPVGTGGTAT</sequence>
<feature type="domain" description="Trehalase-like N-terminal" evidence="2">
    <location>
        <begin position="3"/>
        <end position="185"/>
    </location>
</feature>
<dbReference type="Pfam" id="PF19291">
    <property type="entry name" value="TREH_N"/>
    <property type="match status" value="1"/>
</dbReference>
<keyword evidence="4" id="KW-1185">Reference proteome</keyword>
<organism evidence="3 4">
    <name type="scientific">Arthrobacter oryzae</name>
    <dbReference type="NCBI Taxonomy" id="409290"/>
    <lineage>
        <taxon>Bacteria</taxon>
        <taxon>Bacillati</taxon>
        <taxon>Actinomycetota</taxon>
        <taxon>Actinomycetes</taxon>
        <taxon>Micrococcales</taxon>
        <taxon>Micrococcaceae</taxon>
        <taxon>Arthrobacter</taxon>
    </lineage>
</organism>
<dbReference type="Gene3D" id="1.50.10.10">
    <property type="match status" value="1"/>
</dbReference>
<dbReference type="InterPro" id="IPR012341">
    <property type="entry name" value="6hp_glycosidase-like_sf"/>
</dbReference>
<dbReference type="PANTHER" id="PTHR31616">
    <property type="entry name" value="TREHALASE"/>
    <property type="match status" value="1"/>
</dbReference>
<dbReference type="InterPro" id="IPR045582">
    <property type="entry name" value="Trehalase-like_N"/>
</dbReference>
<dbReference type="AlphaFoldDB" id="A0A3N0BVI8"/>
<evidence type="ECO:0000259" key="1">
    <source>
        <dbReference type="Pfam" id="PF00723"/>
    </source>
</evidence>
<dbReference type="GO" id="GO:0005993">
    <property type="term" value="P:trehalose catabolic process"/>
    <property type="evidence" value="ECO:0007669"/>
    <property type="project" value="TreeGrafter"/>
</dbReference>
<dbReference type="PANTHER" id="PTHR31616:SF10">
    <property type="entry name" value="TREHALASE"/>
    <property type="match status" value="1"/>
</dbReference>
<gene>
    <name evidence="3" type="ORF">D7003_13375</name>
</gene>
<dbReference type="Proteomes" id="UP000273807">
    <property type="component" value="Unassembled WGS sequence"/>
</dbReference>
<dbReference type="Pfam" id="PF00723">
    <property type="entry name" value="Glyco_hydro_15"/>
    <property type="match status" value="1"/>
</dbReference>
<name>A0A3N0BVI8_9MICC</name>
<dbReference type="SUPFAM" id="SSF48208">
    <property type="entry name" value="Six-hairpin glycosidases"/>
    <property type="match status" value="1"/>
</dbReference>
<accession>A0A3N0BVI8</accession>
<dbReference type="OrthoDB" id="3902805at2"/>
<evidence type="ECO:0000259" key="2">
    <source>
        <dbReference type="Pfam" id="PF19291"/>
    </source>
</evidence>
<keyword evidence="3" id="KW-0378">Hydrolase</keyword>
<reference evidence="3 4" key="1">
    <citation type="submission" date="2018-10" db="EMBL/GenBank/DDBJ databases">
        <title>Genome sequencing of Arthrobacter oryzae TNB02.</title>
        <authorList>
            <person name="Cho Y.-J."/>
            <person name="Cho A."/>
            <person name="Kim O.-S."/>
        </authorList>
    </citation>
    <scope>NUCLEOTIDE SEQUENCE [LARGE SCALE GENOMIC DNA]</scope>
    <source>
        <strain evidence="3 4">TNB02</strain>
    </source>
</reference>
<dbReference type="EMBL" id="RBED01000111">
    <property type="protein sequence ID" value="RNL52962.1"/>
    <property type="molecule type" value="Genomic_DNA"/>
</dbReference>